<organism evidence="2 3">
    <name type="scientific">Neocallimastix californiae</name>
    <dbReference type="NCBI Taxonomy" id="1754190"/>
    <lineage>
        <taxon>Eukaryota</taxon>
        <taxon>Fungi</taxon>
        <taxon>Fungi incertae sedis</taxon>
        <taxon>Chytridiomycota</taxon>
        <taxon>Chytridiomycota incertae sedis</taxon>
        <taxon>Neocallimastigomycetes</taxon>
        <taxon>Neocallimastigales</taxon>
        <taxon>Neocallimastigaceae</taxon>
        <taxon>Neocallimastix</taxon>
    </lineage>
</organism>
<reference evidence="2 3" key="1">
    <citation type="submission" date="2016-08" db="EMBL/GenBank/DDBJ databases">
        <title>A Parts List for Fungal Cellulosomes Revealed by Comparative Genomics.</title>
        <authorList>
            <consortium name="DOE Joint Genome Institute"/>
            <person name="Haitjema C.H."/>
            <person name="Gilmore S.P."/>
            <person name="Henske J.K."/>
            <person name="Solomon K.V."/>
            <person name="De Groot R."/>
            <person name="Kuo A."/>
            <person name="Mondo S.J."/>
            <person name="Salamov A.A."/>
            <person name="Labutti K."/>
            <person name="Zhao Z."/>
            <person name="Chiniquy J."/>
            <person name="Barry K."/>
            <person name="Brewer H.M."/>
            <person name="Purvine S.O."/>
            <person name="Wright A.T."/>
            <person name="Boxma B."/>
            <person name="Van Alen T."/>
            <person name="Hackstein J.H."/>
            <person name="Baker S.E."/>
            <person name="Grigoriev I.V."/>
            <person name="O'Malley M.A."/>
        </authorList>
    </citation>
    <scope>NUCLEOTIDE SEQUENCE [LARGE SCALE GENOMIC DNA]</scope>
    <source>
        <strain evidence="2 3">G1</strain>
    </source>
</reference>
<keyword evidence="3" id="KW-1185">Reference proteome</keyword>
<feature type="compositionally biased region" description="Basic and acidic residues" evidence="1">
    <location>
        <begin position="225"/>
        <end position="234"/>
    </location>
</feature>
<evidence type="ECO:0000313" key="2">
    <source>
        <dbReference type="EMBL" id="ORY68151.1"/>
    </source>
</evidence>
<protein>
    <submittedName>
        <fullName evidence="2">Uncharacterized protein</fullName>
    </submittedName>
</protein>
<feature type="compositionally biased region" description="Basic and acidic residues" evidence="1">
    <location>
        <begin position="170"/>
        <end position="217"/>
    </location>
</feature>
<gene>
    <name evidence="2" type="ORF">LY90DRAFT_639761</name>
</gene>
<feature type="region of interest" description="Disordered" evidence="1">
    <location>
        <begin position="744"/>
        <end position="814"/>
    </location>
</feature>
<proteinExistence type="predicted"/>
<feature type="compositionally biased region" description="Basic and acidic residues" evidence="1">
    <location>
        <begin position="744"/>
        <end position="777"/>
    </location>
</feature>
<sequence length="1037" mass="124228">MFHRLDAVKNEILDFCLVRKNKLDKIGVFSKQANIDRILTLFRTELRRKMDEEMWYLQTNNKLREERECFKEPKLSFEERFNNEIDDLNKHFEEMENPAENIEIHPIIQKINARNNNAMKINDESINLIKKTLMSDWEGEKTENKFKDNVREFLKKRKKMLSMESGSLSEVKEEGEKKNGNENENENKNDNENENENENKNENANENEKKNEKKNENENEDNEEKDNSSDRDIDLKIKNMEEKIKSFKYINRDLSKLSERQYEQNRELNKNFIDWSLDNINESMDILDELKENSYSYESFYSKLEKLTRKMENEFQYNMTIANILSERNIKNLSEEDLKDENIRKSIDRIKNLNATYQWEHLYNSDDDEFQNKDFREAIANNVLLQYKLYPFFSKKHLVTKPKKKHTYYLEKSRLNKKGDQPEFNYDEMDELEEHFKKLKETYDDEILKEFNFDTSTPMRIHGLRPSENEYMGIMDAQSSVDILCKFENPIDLERKKYLDEKLNTNHEAENLYKEITNYIFRNGTDIIDYGSDDNIVAAPNIYYEDENRNIFSNYVERSADYDDENKEFKEKKEVTPEVIEYKPAVKLLTRKSGKYHVKAETYFKNRANAMENTPSSKYELLKYNYGGYIPAYIVKKKKIRKNNRPSVNINEYKRYLANLNCDFLHKIINKDTDEQQKKSDADYYQSVLKKKLLKHDEETQMKHFKKKLKKYKVKFKEIAKTKEGFWNPEVLECIMKKSELIDKNENENENENENKEKEQKENKPFEEKDESKENVKPKNTNQSTNNENQTRGNNKLKKNFKSSSVPTSQTTKENEKYIFYSDVDEDEDEITFPSAPCNSYVNSDDELSDTISKYFTLNDDINKTHNVDNGIYMTLPTIQEAMECIFNRLRMPTNEKVDLAIKYGSYEFSMKFIQAITCWNIVSKLIIKREEKLERIREFESKVSNPYRFFKKDKTGSPAARFIEELYRKRFLNDLEPMNKQIVKLCIMIFKKYGDIVTYEGKNYIKKMKNDYSNIIKYSYKEFAKKQKRAPYTLKV</sequence>
<evidence type="ECO:0000256" key="1">
    <source>
        <dbReference type="SAM" id="MobiDB-lite"/>
    </source>
</evidence>
<dbReference type="PANTHER" id="PTHR16078">
    <property type="entry name" value="COILED-COIL DOMAIN-CONTAINING PROTEIN 87"/>
    <property type="match status" value="1"/>
</dbReference>
<feature type="compositionally biased region" description="Low complexity" evidence="1">
    <location>
        <begin position="780"/>
        <end position="791"/>
    </location>
</feature>
<dbReference type="PANTHER" id="PTHR16078:SF1">
    <property type="entry name" value="COILED-COIL DOMAIN-CONTAINING PROTEIN 87"/>
    <property type="match status" value="1"/>
</dbReference>
<dbReference type="OrthoDB" id="67750at2759"/>
<dbReference type="Proteomes" id="UP000193920">
    <property type="component" value="Unassembled WGS sequence"/>
</dbReference>
<name>A0A1Y2E9A3_9FUNG</name>
<comment type="caution">
    <text evidence="2">The sequence shown here is derived from an EMBL/GenBank/DDBJ whole genome shotgun (WGS) entry which is preliminary data.</text>
</comment>
<dbReference type="InterPro" id="IPR037383">
    <property type="entry name" value="CCDC87"/>
</dbReference>
<dbReference type="EMBL" id="MCOG01000046">
    <property type="protein sequence ID" value="ORY68151.1"/>
    <property type="molecule type" value="Genomic_DNA"/>
</dbReference>
<accession>A0A1Y2E9A3</accession>
<dbReference type="AlphaFoldDB" id="A0A1Y2E9A3"/>
<evidence type="ECO:0000313" key="3">
    <source>
        <dbReference type="Proteomes" id="UP000193920"/>
    </source>
</evidence>
<feature type="region of interest" description="Disordered" evidence="1">
    <location>
        <begin position="163"/>
        <end position="234"/>
    </location>
</feature>